<proteinExistence type="predicted"/>
<keyword evidence="1" id="KW-0004">4Fe-4S</keyword>
<evidence type="ECO:0000256" key="5">
    <source>
        <dbReference type="ARBA" id="ARBA00023014"/>
    </source>
</evidence>
<keyword evidence="3" id="KW-0560">Oxidoreductase</keyword>
<protein>
    <submittedName>
        <fullName evidence="7">Unannotated protein</fullName>
    </submittedName>
</protein>
<dbReference type="SUPFAM" id="SSF53706">
    <property type="entry name" value="Formate dehydrogenase/DMSO reductase, domains 1-3"/>
    <property type="match status" value="1"/>
</dbReference>
<dbReference type="Pfam" id="PF04879">
    <property type="entry name" value="Molybdop_Fe4S4"/>
    <property type="match status" value="1"/>
</dbReference>
<dbReference type="GO" id="GO:0016020">
    <property type="term" value="C:membrane"/>
    <property type="evidence" value="ECO:0007669"/>
    <property type="project" value="TreeGrafter"/>
</dbReference>
<evidence type="ECO:0000256" key="3">
    <source>
        <dbReference type="ARBA" id="ARBA00023002"/>
    </source>
</evidence>
<dbReference type="InterPro" id="IPR006963">
    <property type="entry name" value="Mopterin_OxRdtase_4Fe-4S_dom"/>
</dbReference>
<feature type="domain" description="4Fe-4S Mo/W bis-MGD-type" evidence="6">
    <location>
        <begin position="20"/>
        <end position="76"/>
    </location>
</feature>
<dbReference type="Gene3D" id="3.40.228.10">
    <property type="entry name" value="Dimethylsulfoxide Reductase, domain 2"/>
    <property type="match status" value="1"/>
</dbReference>
<evidence type="ECO:0000313" key="7">
    <source>
        <dbReference type="EMBL" id="CAB4885810.1"/>
    </source>
</evidence>
<sequence>MSQTTSIADASPNSVDATDTRTAFRTCPLCEAGCGLELTIKGSQVVRIRGDRDDVFSHGFICPKGSTLKQLHDDPDRVRKPLVKRNGVHVEVEWAEAWQVVEQGLNGVIERHGRESIATYLGNPGAHSLSAMMFNRVLLQSIGTRHRYSASTVDQMPRQVAAAYVFGTAVSVPIPDLDRTDYLMILGANPYASNGSLCTAPDFPGRIEAIRARGGKLVVVDPRRSRTVEEADEWLAIRPGADALLLMSIVNVLFTDGLADPGPKVAALLNGMEELRELSAPFTPEAVAPATGLDPIVVRRIAHELAAAPTATVYGRIGTTTTEFGTTASWLIDAVNILTGNLDRPGGAMFTLPVAGGASTRGASGTGSGFKTGRGHTRVRNLPEIMGEYPAAAMAEEMTEPGPGQLRAMITVAGNPVLSTPNSTRLDEALAQLEFMVSVDMYLNETTRHADVILPPPSQLQRGHYDLLLLQFAVRNVANYSPAPLPLDAGQPDEWEVLATLAAVLQGQGPDADPAIVDELAISGLVRHAVSDRNSPIYGRDADEILTALAATGHRGPERMLDFMLRTGPYGDQFGVNPQAVSLQTLIDHPHGVDFGALEPRLPEILRTPSGRIELAAPVLVADVERLAVAMQTLAEQPLVLVGRRHLRSNNSWMHNIEVLVKGKPRCTLHVHPDDAAELGLVHGGYARITSRVGSVEAPVEVTDDIRPGVVSLPHGWGHGVEGARLRVAAERAGVNSNVLSDHQAIDPLSGTSVLNGIPVSVEPVAVVVSV</sequence>
<dbReference type="Pfam" id="PF01568">
    <property type="entry name" value="Molydop_binding"/>
    <property type="match status" value="1"/>
</dbReference>
<dbReference type="AlphaFoldDB" id="A0A6J7EXU9"/>
<dbReference type="SUPFAM" id="SSF50692">
    <property type="entry name" value="ADC-like"/>
    <property type="match status" value="1"/>
</dbReference>
<keyword evidence="2" id="KW-0479">Metal-binding</keyword>
<dbReference type="SMART" id="SM00926">
    <property type="entry name" value="Molybdop_Fe4S4"/>
    <property type="match status" value="1"/>
</dbReference>
<dbReference type="Gene3D" id="2.40.40.20">
    <property type="match status" value="1"/>
</dbReference>
<organism evidence="7">
    <name type="scientific">freshwater metagenome</name>
    <dbReference type="NCBI Taxonomy" id="449393"/>
    <lineage>
        <taxon>unclassified sequences</taxon>
        <taxon>metagenomes</taxon>
        <taxon>ecological metagenomes</taxon>
    </lineage>
</organism>
<keyword evidence="5" id="KW-0411">Iron-sulfur</keyword>
<dbReference type="InterPro" id="IPR006657">
    <property type="entry name" value="MoPterin_dinucl-bd_dom"/>
</dbReference>
<reference evidence="7" key="1">
    <citation type="submission" date="2020-05" db="EMBL/GenBank/DDBJ databases">
        <authorList>
            <person name="Chiriac C."/>
            <person name="Salcher M."/>
            <person name="Ghai R."/>
            <person name="Kavagutti S V."/>
        </authorList>
    </citation>
    <scope>NUCLEOTIDE SEQUENCE</scope>
</reference>
<dbReference type="PANTHER" id="PTHR43105:SF9">
    <property type="entry name" value="NADPH-FE(3+) OXIDOREDUCTASE SUBUNIT ALPHA"/>
    <property type="match status" value="1"/>
</dbReference>
<evidence type="ECO:0000259" key="6">
    <source>
        <dbReference type="PROSITE" id="PS51669"/>
    </source>
</evidence>
<gene>
    <name evidence="7" type="ORF">UFOPK3376_02193</name>
</gene>
<name>A0A6J7EXU9_9ZZZZ</name>
<dbReference type="GO" id="GO:0043546">
    <property type="term" value="F:molybdopterin cofactor binding"/>
    <property type="evidence" value="ECO:0007669"/>
    <property type="project" value="InterPro"/>
</dbReference>
<dbReference type="Gene3D" id="2.20.25.90">
    <property type="entry name" value="ADC-like domains"/>
    <property type="match status" value="1"/>
</dbReference>
<dbReference type="PROSITE" id="PS51669">
    <property type="entry name" value="4FE4S_MOW_BIS_MGD"/>
    <property type="match status" value="1"/>
</dbReference>
<dbReference type="InterPro" id="IPR009010">
    <property type="entry name" value="Asp_de-COase-like_dom_sf"/>
</dbReference>
<keyword evidence="4" id="KW-0408">Iron</keyword>
<dbReference type="GO" id="GO:0046872">
    <property type="term" value="F:metal ion binding"/>
    <property type="evidence" value="ECO:0007669"/>
    <property type="project" value="UniProtKB-KW"/>
</dbReference>
<dbReference type="GO" id="GO:0051539">
    <property type="term" value="F:4 iron, 4 sulfur cluster binding"/>
    <property type="evidence" value="ECO:0007669"/>
    <property type="project" value="UniProtKB-KW"/>
</dbReference>
<accession>A0A6J7EXU9</accession>
<dbReference type="GO" id="GO:0016491">
    <property type="term" value="F:oxidoreductase activity"/>
    <property type="evidence" value="ECO:0007669"/>
    <property type="project" value="UniProtKB-KW"/>
</dbReference>
<dbReference type="PANTHER" id="PTHR43105">
    <property type="entry name" value="RESPIRATORY NITRATE REDUCTASE"/>
    <property type="match status" value="1"/>
</dbReference>
<evidence type="ECO:0000256" key="1">
    <source>
        <dbReference type="ARBA" id="ARBA00022485"/>
    </source>
</evidence>
<dbReference type="EMBL" id="CAFBLP010000063">
    <property type="protein sequence ID" value="CAB4885810.1"/>
    <property type="molecule type" value="Genomic_DNA"/>
</dbReference>
<dbReference type="InterPro" id="IPR050123">
    <property type="entry name" value="Prok_molybdopt-oxidoreductase"/>
</dbReference>
<evidence type="ECO:0000256" key="2">
    <source>
        <dbReference type="ARBA" id="ARBA00022723"/>
    </source>
</evidence>
<dbReference type="Pfam" id="PF00384">
    <property type="entry name" value="Molybdopterin"/>
    <property type="match status" value="1"/>
</dbReference>
<dbReference type="InterPro" id="IPR006656">
    <property type="entry name" value="Mopterin_OxRdtase"/>
</dbReference>
<dbReference type="Gene3D" id="3.40.50.740">
    <property type="match status" value="1"/>
</dbReference>
<evidence type="ECO:0000256" key="4">
    <source>
        <dbReference type="ARBA" id="ARBA00023004"/>
    </source>
</evidence>